<dbReference type="InterPro" id="IPR002985">
    <property type="entry name" value="Arg_decrbxlase"/>
</dbReference>
<dbReference type="InterPro" id="IPR009006">
    <property type="entry name" value="Ala_racemase/Decarboxylase_C"/>
</dbReference>
<dbReference type="NCBIfam" id="TIGR01273">
    <property type="entry name" value="speA"/>
    <property type="match status" value="1"/>
</dbReference>
<keyword evidence="8" id="KW-0460">Magnesium</keyword>
<comment type="similarity">
    <text evidence="4">Belongs to the Orn/Lys/Arg decarboxylase class-II family. SpeA subfamily.</text>
</comment>
<dbReference type="Gene3D" id="2.40.37.10">
    <property type="entry name" value="Lyase, Ornithine Decarboxylase, Chain A, domain 1"/>
    <property type="match status" value="1"/>
</dbReference>
<dbReference type="Gene3D" id="1.20.58.930">
    <property type="match status" value="1"/>
</dbReference>
<dbReference type="InterPro" id="IPR040634">
    <property type="entry name" value="Arg_decarb_HB"/>
</dbReference>
<evidence type="ECO:0000256" key="6">
    <source>
        <dbReference type="ARBA" id="ARBA00022723"/>
    </source>
</evidence>
<dbReference type="GO" id="GO:0006527">
    <property type="term" value="P:L-arginine catabolic process"/>
    <property type="evidence" value="ECO:0007669"/>
    <property type="project" value="InterPro"/>
</dbReference>
<evidence type="ECO:0000256" key="9">
    <source>
        <dbReference type="ARBA" id="ARBA00022898"/>
    </source>
</evidence>
<dbReference type="Gene3D" id="3.20.20.10">
    <property type="entry name" value="Alanine racemase"/>
    <property type="match status" value="1"/>
</dbReference>
<dbReference type="GO" id="GO:0046872">
    <property type="term" value="F:metal ion binding"/>
    <property type="evidence" value="ECO:0007669"/>
    <property type="project" value="UniProtKB-KW"/>
</dbReference>
<dbReference type="Proteomes" id="UP000529417">
    <property type="component" value="Unassembled WGS sequence"/>
</dbReference>
<feature type="modified residue" description="N6-(pyridoxal phosphate)lysine" evidence="14">
    <location>
        <position position="111"/>
    </location>
</feature>
<dbReference type="GO" id="GO:0008792">
    <property type="term" value="F:arginine decarboxylase activity"/>
    <property type="evidence" value="ECO:0007669"/>
    <property type="project" value="UniProtKB-UniRule"/>
</dbReference>
<dbReference type="SUPFAM" id="SSF50621">
    <property type="entry name" value="Alanine racemase C-terminal domain-like"/>
    <property type="match status" value="1"/>
</dbReference>
<dbReference type="NCBIfam" id="NF003763">
    <property type="entry name" value="PRK05354.1"/>
    <property type="match status" value="1"/>
</dbReference>
<keyword evidence="6" id="KW-0479">Metal-binding</keyword>
<dbReference type="EC" id="4.1.1.19" evidence="5 13"/>
<gene>
    <name evidence="19" type="primary">speA</name>
    <name evidence="19" type="ORF">HUK65_01530</name>
</gene>
<evidence type="ECO:0000256" key="7">
    <source>
        <dbReference type="ARBA" id="ARBA00022793"/>
    </source>
</evidence>
<evidence type="ECO:0000256" key="3">
    <source>
        <dbReference type="ARBA" id="ARBA00002257"/>
    </source>
</evidence>
<dbReference type="PRINTS" id="PR01180">
    <property type="entry name" value="ARGDCRBXLASE"/>
</dbReference>
<dbReference type="Pfam" id="PF02784">
    <property type="entry name" value="Orn_Arg_deC_N"/>
    <property type="match status" value="1"/>
</dbReference>
<dbReference type="InterPro" id="IPR041128">
    <property type="entry name" value="Arg_decarbox_C"/>
</dbReference>
<organism evidence="19 20">
    <name type="scientific">Rhabdonatronobacter sediminivivens</name>
    <dbReference type="NCBI Taxonomy" id="2743469"/>
    <lineage>
        <taxon>Bacteria</taxon>
        <taxon>Pseudomonadati</taxon>
        <taxon>Pseudomonadota</taxon>
        <taxon>Alphaproteobacteria</taxon>
        <taxon>Rhodobacterales</taxon>
        <taxon>Paracoccaceae</taxon>
        <taxon>Rhabdonatronobacter</taxon>
    </lineage>
</organism>
<dbReference type="InterPro" id="IPR000183">
    <property type="entry name" value="Orn/DAP/Arg_de-COase"/>
</dbReference>
<feature type="domain" description="Arginine decarboxylase helical bundle" evidence="17">
    <location>
        <begin position="379"/>
        <end position="460"/>
    </location>
</feature>
<keyword evidence="11" id="KW-0620">Polyamine biosynthesis</keyword>
<evidence type="ECO:0000256" key="15">
    <source>
        <dbReference type="PIRSR" id="PIRSR600183-50"/>
    </source>
</evidence>
<evidence type="ECO:0000256" key="4">
    <source>
        <dbReference type="ARBA" id="ARBA00008357"/>
    </source>
</evidence>
<feature type="domain" description="Arginine decarboxylase C-terminal helical" evidence="18">
    <location>
        <begin position="587"/>
        <end position="640"/>
    </location>
</feature>
<dbReference type="InterPro" id="IPR022653">
    <property type="entry name" value="De-COase2_pyr-phos_BS"/>
</dbReference>
<feature type="domain" description="Orn/DAP/Arg decarboxylase 2 N-terminal" evidence="16">
    <location>
        <begin position="104"/>
        <end position="353"/>
    </location>
</feature>
<keyword evidence="20" id="KW-1185">Reference proteome</keyword>
<evidence type="ECO:0000256" key="5">
    <source>
        <dbReference type="ARBA" id="ARBA00012426"/>
    </source>
</evidence>
<evidence type="ECO:0000256" key="8">
    <source>
        <dbReference type="ARBA" id="ARBA00022842"/>
    </source>
</evidence>
<reference evidence="19 20" key="1">
    <citation type="journal article" date="2000" name="Arch. Microbiol.">
        <title>Rhodobaca bogoriensis gen. nov. and sp. nov., an alkaliphilic purple nonsulfur bacterium from African Rift Valley soda lakes.</title>
        <authorList>
            <person name="Milford A.D."/>
            <person name="Achenbach L.A."/>
            <person name="Jung D.O."/>
            <person name="Madigan M.T."/>
        </authorList>
    </citation>
    <scope>NUCLEOTIDE SEQUENCE [LARGE SCALE GENOMIC DNA]</scope>
    <source>
        <strain evidence="19 20">2376</strain>
    </source>
</reference>
<evidence type="ECO:0000256" key="12">
    <source>
        <dbReference type="ARBA" id="ARBA00023239"/>
    </source>
</evidence>
<evidence type="ECO:0000259" key="17">
    <source>
        <dbReference type="Pfam" id="PF17810"/>
    </source>
</evidence>
<evidence type="ECO:0000313" key="19">
    <source>
        <dbReference type="EMBL" id="NYS23656.1"/>
    </source>
</evidence>
<dbReference type="EMBL" id="JACBXS010000002">
    <property type="protein sequence ID" value="NYS23656.1"/>
    <property type="molecule type" value="Genomic_DNA"/>
</dbReference>
<dbReference type="Pfam" id="PF17944">
    <property type="entry name" value="Arg_decarbox_C"/>
    <property type="match status" value="1"/>
</dbReference>
<evidence type="ECO:0000256" key="13">
    <source>
        <dbReference type="NCBIfam" id="TIGR01273"/>
    </source>
</evidence>
<evidence type="ECO:0000256" key="1">
    <source>
        <dbReference type="ARBA" id="ARBA00001933"/>
    </source>
</evidence>
<dbReference type="GO" id="GO:0008295">
    <property type="term" value="P:spermidine biosynthetic process"/>
    <property type="evidence" value="ECO:0007669"/>
    <property type="project" value="UniProtKB-UniRule"/>
</dbReference>
<name>A0A7Z0HWJ8_9RHOB</name>
<dbReference type="InterPro" id="IPR022657">
    <property type="entry name" value="De-COase2_CS"/>
</dbReference>
<dbReference type="PRINTS" id="PR01179">
    <property type="entry name" value="ODADCRBXLASE"/>
</dbReference>
<protein>
    <recommendedName>
        <fullName evidence="5 13">Arginine decarboxylase</fullName>
        <ecNumber evidence="5 13">4.1.1.19</ecNumber>
    </recommendedName>
</protein>
<dbReference type="AlphaFoldDB" id="A0A7Z0HWJ8"/>
<dbReference type="PROSITE" id="PS00879">
    <property type="entry name" value="ODR_DC_2_2"/>
    <property type="match status" value="1"/>
</dbReference>
<dbReference type="SUPFAM" id="SSF51419">
    <property type="entry name" value="PLP-binding barrel"/>
    <property type="match status" value="1"/>
</dbReference>
<evidence type="ECO:0000256" key="14">
    <source>
        <dbReference type="PIRSR" id="PIRSR001336-50"/>
    </source>
</evidence>
<comment type="caution">
    <text evidence="19">The sequence shown here is derived from an EMBL/GenBank/DDBJ whole genome shotgun (WGS) entry which is preliminary data.</text>
</comment>
<dbReference type="PANTHER" id="PTHR43295:SF9">
    <property type="entry name" value="BIOSYNTHETIC ARGININE DECARBOXYLASE"/>
    <property type="match status" value="1"/>
</dbReference>
<comment type="function">
    <text evidence="3">Catalyzes the biosynthesis of agmatine from arginine.</text>
</comment>
<keyword evidence="12 19" id="KW-0456">Lyase</keyword>
<comment type="cofactor">
    <cofactor evidence="2">
        <name>Mg(2+)</name>
        <dbReference type="ChEBI" id="CHEBI:18420"/>
    </cofactor>
</comment>
<dbReference type="PROSITE" id="PS00878">
    <property type="entry name" value="ODR_DC_2_1"/>
    <property type="match status" value="1"/>
</dbReference>
<keyword evidence="10" id="KW-0745">Spermidine biosynthesis</keyword>
<dbReference type="PANTHER" id="PTHR43295">
    <property type="entry name" value="ARGININE DECARBOXYLASE"/>
    <property type="match status" value="1"/>
</dbReference>
<evidence type="ECO:0000313" key="20">
    <source>
        <dbReference type="Proteomes" id="UP000529417"/>
    </source>
</evidence>
<evidence type="ECO:0000256" key="10">
    <source>
        <dbReference type="ARBA" id="ARBA00023066"/>
    </source>
</evidence>
<sequence length="650" mass="72159">MAEPHFVRHGEAVPMDDTVFKSYAIHRWGKGILGLCANGDLGLVNPARPDDPPASLPQLLHNLSARGIDAPLILRVGAFLRRSLDDLNTTFARAIAANGYGGVYRGVFPIKVNQQAEVVDRIVEYGRPYGFGLEAGSKPELILALSRNLPEGALLICNGIKDAEYVRLGILARKAGINCCLVIESPGELNTVIAEARRLGEKPMLGVRIKLTRRVSGNWADSSGDRSTFGLTTKEVVDMLETLRAADMLDCLRLQHSHLGSQVPQIMDIRQAVDEACRFFTELRRLGAPLDYLDLGGGLGIDYTGEARATDNSMNYTLDEYCANIVETVRYAMDEAGQPHPTLVTESGRAIVAHSSMLIADILEASYFDRSEPVTPEGDDHHMLSDIAAITGYLTPRRVQECLNDAEYYREELRALFRRGVIDIEQVARAEQIFLYVVGRIKDLVTQSGDVPPEVREELNEHRDIYRANFSLFQSLPDVWAIDQVLPIAPLQRLDEAPTRRAVLSDITCDSDGKIAQFVLEDGIDNALPLHELRPAERYHIGVFLVGAYQETLGDLHNLFGDTNVVTVDFNDEGVLELQHEVEGDTVSEVLAAVEYEPRQCLDAFKAIVERAVRSGRINPGQRKILMNTYREALGGYTYYEHLHEEEAHG</sequence>
<feature type="active site" description="Proton donor" evidence="15">
    <location>
        <position position="509"/>
    </location>
</feature>
<evidence type="ECO:0000259" key="16">
    <source>
        <dbReference type="Pfam" id="PF02784"/>
    </source>
</evidence>
<evidence type="ECO:0000259" key="18">
    <source>
        <dbReference type="Pfam" id="PF17944"/>
    </source>
</evidence>
<comment type="cofactor">
    <cofactor evidence="1 14">
        <name>pyridoxal 5'-phosphate</name>
        <dbReference type="ChEBI" id="CHEBI:597326"/>
    </cofactor>
</comment>
<dbReference type="InterPro" id="IPR029066">
    <property type="entry name" value="PLP-binding_barrel"/>
</dbReference>
<keyword evidence="7" id="KW-0210">Decarboxylase</keyword>
<dbReference type="Pfam" id="PF17810">
    <property type="entry name" value="Arg_decarb_HB"/>
    <property type="match status" value="1"/>
</dbReference>
<proteinExistence type="inferred from homology"/>
<dbReference type="Gene3D" id="1.10.287.3440">
    <property type="match status" value="1"/>
</dbReference>
<evidence type="ECO:0000256" key="2">
    <source>
        <dbReference type="ARBA" id="ARBA00001946"/>
    </source>
</evidence>
<dbReference type="InterPro" id="IPR022644">
    <property type="entry name" value="De-COase2_N"/>
</dbReference>
<keyword evidence="9 14" id="KW-0663">Pyridoxal phosphate</keyword>
<dbReference type="CDD" id="cd06830">
    <property type="entry name" value="PLPDE_III_ADC"/>
    <property type="match status" value="1"/>
</dbReference>
<accession>A0A7Z0HWJ8</accession>
<dbReference type="PIRSF" id="PIRSF001336">
    <property type="entry name" value="Arg_decrbxlase"/>
    <property type="match status" value="1"/>
</dbReference>
<evidence type="ECO:0000256" key="11">
    <source>
        <dbReference type="ARBA" id="ARBA00023115"/>
    </source>
</evidence>